<organism evidence="4 5">
    <name type="scientific">Marinifilum breve</name>
    <dbReference type="NCBI Taxonomy" id="2184082"/>
    <lineage>
        <taxon>Bacteria</taxon>
        <taxon>Pseudomonadati</taxon>
        <taxon>Bacteroidota</taxon>
        <taxon>Bacteroidia</taxon>
        <taxon>Marinilabiliales</taxon>
        <taxon>Marinifilaceae</taxon>
    </lineage>
</organism>
<dbReference type="AlphaFoldDB" id="A0A2V3ZVJ5"/>
<comment type="caution">
    <text evidence="4">The sequence shown here is derived from an EMBL/GenBank/DDBJ whole genome shotgun (WGS) entry which is preliminary data.</text>
</comment>
<accession>A0A2V3ZVJ5</accession>
<dbReference type="RefSeq" id="WP_110361802.1">
    <property type="nucleotide sequence ID" value="NZ_QFLI01000007.1"/>
</dbReference>
<dbReference type="Gene3D" id="3.40.30.10">
    <property type="entry name" value="Glutaredoxin"/>
    <property type="match status" value="1"/>
</dbReference>
<protein>
    <recommendedName>
        <fullName evidence="3">Thioredoxin domain-containing protein</fullName>
    </recommendedName>
</protein>
<dbReference type="SUPFAM" id="SSF52833">
    <property type="entry name" value="Thioredoxin-like"/>
    <property type="match status" value="1"/>
</dbReference>
<keyword evidence="2" id="KW-0732">Signal</keyword>
<keyword evidence="5" id="KW-1185">Reference proteome</keyword>
<dbReference type="Pfam" id="PF13899">
    <property type="entry name" value="Thioredoxin_7"/>
    <property type="match status" value="1"/>
</dbReference>
<dbReference type="OrthoDB" id="1099736at2"/>
<dbReference type="InterPro" id="IPR013766">
    <property type="entry name" value="Thioredoxin_domain"/>
</dbReference>
<dbReference type="Proteomes" id="UP000248079">
    <property type="component" value="Unassembled WGS sequence"/>
</dbReference>
<proteinExistence type="predicted"/>
<name>A0A2V3ZVJ5_9BACT</name>
<gene>
    <name evidence="4" type="ORF">DF185_16175</name>
</gene>
<dbReference type="PROSITE" id="PS51352">
    <property type="entry name" value="THIOREDOXIN_2"/>
    <property type="match status" value="1"/>
</dbReference>
<evidence type="ECO:0000313" key="5">
    <source>
        <dbReference type="Proteomes" id="UP000248079"/>
    </source>
</evidence>
<evidence type="ECO:0000256" key="1">
    <source>
        <dbReference type="ARBA" id="ARBA00023284"/>
    </source>
</evidence>
<feature type="chain" id="PRO_5016037443" description="Thioredoxin domain-containing protein" evidence="2">
    <location>
        <begin position="23"/>
        <end position="276"/>
    </location>
</feature>
<dbReference type="EMBL" id="QFLI01000007">
    <property type="protein sequence ID" value="PXX98911.1"/>
    <property type="molecule type" value="Genomic_DNA"/>
</dbReference>
<evidence type="ECO:0000313" key="4">
    <source>
        <dbReference type="EMBL" id="PXX98911.1"/>
    </source>
</evidence>
<sequence>MRQLKKLSLISICLLVGFIANGQIQWMDSFEDAKVIAKEQNKLIVVDCWATWCGPCLKMDDDVWEKEDMEAYAAKYVFVKLDLSNGFSNPDFMVKAIPKIFITDAWKNEFESITGYQSLKQMENLLNAYSFSLEDLYKSTEEFENDNDNVDKAVSLAMCYQEKSTMAESTAAKPLKYKSRMCFKQAEKLLKKSKNQDLTQKVQILSCLNKSGKKALKVLNSCKPSNKENENLKAALLARIYLSLEQVDNAKEQYAKIKDYQLPYYDFIATERKQLQ</sequence>
<keyword evidence="1" id="KW-0676">Redox-active center</keyword>
<evidence type="ECO:0000259" key="3">
    <source>
        <dbReference type="PROSITE" id="PS51352"/>
    </source>
</evidence>
<dbReference type="InterPro" id="IPR036249">
    <property type="entry name" value="Thioredoxin-like_sf"/>
</dbReference>
<dbReference type="CDD" id="cd02947">
    <property type="entry name" value="TRX_family"/>
    <property type="match status" value="1"/>
</dbReference>
<dbReference type="PROSITE" id="PS00194">
    <property type="entry name" value="THIOREDOXIN_1"/>
    <property type="match status" value="1"/>
</dbReference>
<dbReference type="InterPro" id="IPR017937">
    <property type="entry name" value="Thioredoxin_CS"/>
</dbReference>
<reference evidence="4 5" key="1">
    <citation type="submission" date="2018-05" db="EMBL/GenBank/DDBJ databases">
        <title>Marinifilum breve JC075T sp. nov., a marine bacterium isolated from Yongle Blue Hole in the South China Sea.</title>
        <authorList>
            <person name="Fu T."/>
        </authorList>
    </citation>
    <scope>NUCLEOTIDE SEQUENCE [LARGE SCALE GENOMIC DNA]</scope>
    <source>
        <strain evidence="4 5">JC075</strain>
    </source>
</reference>
<evidence type="ECO:0000256" key="2">
    <source>
        <dbReference type="SAM" id="SignalP"/>
    </source>
</evidence>
<feature type="signal peptide" evidence="2">
    <location>
        <begin position="1"/>
        <end position="22"/>
    </location>
</feature>
<feature type="domain" description="Thioredoxin" evidence="3">
    <location>
        <begin position="1"/>
        <end position="131"/>
    </location>
</feature>